<dbReference type="GO" id="GO:0005524">
    <property type="term" value="F:ATP binding"/>
    <property type="evidence" value="ECO:0007669"/>
    <property type="project" value="UniProtKB-UniRule"/>
</dbReference>
<dbReference type="InterPro" id="IPR014017">
    <property type="entry name" value="DNA_helicase_UvrD-like_C"/>
</dbReference>
<keyword evidence="4 11" id="KW-0378">Hydrolase</keyword>
<feature type="domain" description="UvrD-like helicase C-terminal" evidence="14">
    <location>
        <begin position="281"/>
        <end position="558"/>
    </location>
</feature>
<dbReference type="InterPro" id="IPR013986">
    <property type="entry name" value="DExx_box_DNA_helicase_dom_sf"/>
</dbReference>
<feature type="binding site" evidence="12">
    <location>
        <begin position="25"/>
        <end position="32"/>
    </location>
    <ligand>
        <name>ATP</name>
        <dbReference type="ChEBI" id="CHEBI:30616"/>
    </ligand>
</feature>
<dbReference type="PROSITE" id="PS51217">
    <property type="entry name" value="UVRD_HELICASE_CTER"/>
    <property type="match status" value="1"/>
</dbReference>
<feature type="binding site" evidence="11">
    <location>
        <position position="278"/>
    </location>
    <ligand>
        <name>ATP</name>
        <dbReference type="ChEBI" id="CHEBI:30616"/>
    </ligand>
</feature>
<dbReference type="OrthoDB" id="5905204at2"/>
<dbReference type="Gene3D" id="1.10.10.160">
    <property type="match status" value="1"/>
</dbReference>
<comment type="function">
    <text evidence="11">Rep helicase is a single-stranded DNA-dependent ATPase involved in DNA replication; it can initiate unwinding at a nick in the DNA. It binds to the single-stranded DNA and acts in a progressive fashion along the DNA in the 3' to 5' direction.</text>
</comment>
<evidence type="ECO:0000259" key="13">
    <source>
        <dbReference type="PROSITE" id="PS51198"/>
    </source>
</evidence>
<dbReference type="GO" id="GO:0000725">
    <property type="term" value="P:recombinational repair"/>
    <property type="evidence" value="ECO:0007669"/>
    <property type="project" value="TreeGrafter"/>
</dbReference>
<dbReference type="InterPro" id="IPR000212">
    <property type="entry name" value="DNA_helicase_UvrD/REP"/>
</dbReference>
<comment type="catalytic activity">
    <reaction evidence="9 11">
        <text>Couples ATP hydrolysis with the unwinding of duplex DNA by translocating in the 3'-5' direction.</text>
        <dbReference type="EC" id="5.6.2.4"/>
    </reaction>
</comment>
<evidence type="ECO:0000256" key="1">
    <source>
        <dbReference type="ARBA" id="ARBA00009922"/>
    </source>
</evidence>
<dbReference type="Gene3D" id="3.40.50.300">
    <property type="entry name" value="P-loop containing nucleotide triphosphate hydrolases"/>
    <property type="match status" value="2"/>
</dbReference>
<gene>
    <name evidence="11" type="primary">rep</name>
    <name evidence="15" type="ORF">LHGZ1_0319</name>
</gene>
<keyword evidence="2 11" id="KW-0235">DNA replication</keyword>
<organism evidence="15 16">
    <name type="scientific">Laribacter hongkongensis</name>
    <dbReference type="NCBI Taxonomy" id="168471"/>
    <lineage>
        <taxon>Bacteria</taxon>
        <taxon>Pseudomonadati</taxon>
        <taxon>Pseudomonadota</taxon>
        <taxon>Betaproteobacteria</taxon>
        <taxon>Neisseriales</taxon>
        <taxon>Aquaspirillaceae</taxon>
        <taxon>Laribacter</taxon>
    </lineage>
</organism>
<dbReference type="SUPFAM" id="SSF52540">
    <property type="entry name" value="P-loop containing nucleoside triphosphate hydrolases"/>
    <property type="match status" value="1"/>
</dbReference>
<dbReference type="Pfam" id="PF13361">
    <property type="entry name" value="UvrD_C"/>
    <property type="match status" value="1"/>
</dbReference>
<comment type="catalytic activity">
    <reaction evidence="10 11">
        <text>ATP + H2O = ADP + phosphate + H(+)</text>
        <dbReference type="Rhea" id="RHEA:13065"/>
        <dbReference type="ChEBI" id="CHEBI:15377"/>
        <dbReference type="ChEBI" id="CHEBI:15378"/>
        <dbReference type="ChEBI" id="CHEBI:30616"/>
        <dbReference type="ChEBI" id="CHEBI:43474"/>
        <dbReference type="ChEBI" id="CHEBI:456216"/>
        <dbReference type="EC" id="5.6.2.4"/>
    </reaction>
</comment>
<accession>A0A248LED5</accession>
<dbReference type="Gene3D" id="1.10.486.10">
    <property type="entry name" value="PCRA, domain 4"/>
    <property type="match status" value="1"/>
</dbReference>
<dbReference type="PANTHER" id="PTHR11070:SF64">
    <property type="entry name" value="ATP-DEPENDENT DNA HELICASE REP"/>
    <property type="match status" value="1"/>
</dbReference>
<evidence type="ECO:0000256" key="2">
    <source>
        <dbReference type="ARBA" id="ARBA00022705"/>
    </source>
</evidence>
<dbReference type="GO" id="GO:0016887">
    <property type="term" value="F:ATP hydrolysis activity"/>
    <property type="evidence" value="ECO:0007669"/>
    <property type="project" value="RHEA"/>
</dbReference>
<evidence type="ECO:0000256" key="9">
    <source>
        <dbReference type="ARBA" id="ARBA00034617"/>
    </source>
</evidence>
<evidence type="ECO:0000313" key="15">
    <source>
        <dbReference type="EMBL" id="ASJ23150.1"/>
    </source>
</evidence>
<dbReference type="GO" id="GO:0006260">
    <property type="term" value="P:DNA replication"/>
    <property type="evidence" value="ECO:0007669"/>
    <property type="project" value="UniProtKB-UniRule"/>
</dbReference>
<dbReference type="InterPro" id="IPR005752">
    <property type="entry name" value="Helicase_Rep"/>
</dbReference>
<dbReference type="EMBL" id="CP022115">
    <property type="protein sequence ID" value="ASJ23150.1"/>
    <property type="molecule type" value="Genomic_DNA"/>
</dbReference>
<dbReference type="Proteomes" id="UP000197424">
    <property type="component" value="Chromosome"/>
</dbReference>
<dbReference type="HAMAP" id="MF_01920">
    <property type="entry name" value="Helicase_Rep"/>
    <property type="match status" value="1"/>
</dbReference>
<dbReference type="CDD" id="cd17932">
    <property type="entry name" value="DEXQc_UvrD"/>
    <property type="match status" value="1"/>
</dbReference>
<protein>
    <recommendedName>
        <fullName evidence="11">ATP-dependent DNA helicase Rep</fullName>
        <ecNumber evidence="11">5.6.2.4</ecNumber>
    </recommendedName>
    <alternativeName>
        <fullName evidence="11">DNA 3'-5' helicase Rep</fullName>
    </alternativeName>
</protein>
<keyword evidence="5 11" id="KW-0347">Helicase</keyword>
<dbReference type="InterPro" id="IPR014016">
    <property type="entry name" value="UvrD-like_ATP-bd"/>
</dbReference>
<proteinExistence type="inferred from homology"/>
<comment type="subunit">
    <text evidence="11">Homodimer.</text>
</comment>
<comment type="similarity">
    <text evidence="1 11">Belongs to the helicase family. UvrD subfamily.</text>
</comment>
<dbReference type="PANTHER" id="PTHR11070">
    <property type="entry name" value="UVRD / RECB / PCRA DNA HELICASE FAMILY MEMBER"/>
    <property type="match status" value="1"/>
</dbReference>
<dbReference type="RefSeq" id="WP_088859932.1">
    <property type="nucleotide sequence ID" value="NZ_CP022115.1"/>
</dbReference>
<keyword evidence="8 11" id="KW-0413">Isomerase</keyword>
<evidence type="ECO:0000256" key="8">
    <source>
        <dbReference type="ARBA" id="ARBA00023235"/>
    </source>
</evidence>
<evidence type="ECO:0000256" key="10">
    <source>
        <dbReference type="ARBA" id="ARBA00048988"/>
    </source>
</evidence>
<dbReference type="Pfam" id="PF00580">
    <property type="entry name" value="UvrD-helicase"/>
    <property type="match status" value="1"/>
</dbReference>
<evidence type="ECO:0000256" key="5">
    <source>
        <dbReference type="ARBA" id="ARBA00022806"/>
    </source>
</evidence>
<dbReference type="PROSITE" id="PS51198">
    <property type="entry name" value="UVRD_HELICASE_ATP_BIND"/>
    <property type="match status" value="1"/>
</dbReference>
<evidence type="ECO:0000256" key="7">
    <source>
        <dbReference type="ARBA" id="ARBA00023125"/>
    </source>
</evidence>
<dbReference type="GO" id="GO:0005829">
    <property type="term" value="C:cytosol"/>
    <property type="evidence" value="ECO:0007669"/>
    <property type="project" value="TreeGrafter"/>
</dbReference>
<dbReference type="AlphaFoldDB" id="A0A248LED5"/>
<evidence type="ECO:0000256" key="6">
    <source>
        <dbReference type="ARBA" id="ARBA00022840"/>
    </source>
</evidence>
<evidence type="ECO:0000313" key="16">
    <source>
        <dbReference type="Proteomes" id="UP000197424"/>
    </source>
</evidence>
<evidence type="ECO:0000259" key="14">
    <source>
        <dbReference type="PROSITE" id="PS51217"/>
    </source>
</evidence>
<keyword evidence="7 11" id="KW-0238">DNA-binding</keyword>
<keyword evidence="3 11" id="KW-0547">Nucleotide-binding</keyword>
<dbReference type="GO" id="GO:0043138">
    <property type="term" value="F:3'-5' DNA helicase activity"/>
    <property type="evidence" value="ECO:0007669"/>
    <property type="project" value="UniProtKB-UniRule"/>
</dbReference>
<sequence length="674" mass="75912">MSLAQLNPPQRAAIRYLDGPLLVLAGAGSGKTRVITQKIAYLIREGGFSARNIAAITFTNKAAREMLERVGKLLSADELRGLTVSTFHSLGLMMLRQEAQHVGYKPRFSILDSADATKIIADILHTTSKDEIRRVQGQISRWKNDLVAPESALTDSRNDFEQACARVYLSYQDTLLAYQAMDFDDLIRLPVMLFRRDAEALARWQGKLRYLLIDEYQDTNTCQYELVKLLSGVRGMFTAVGDDDQSIYAWRGANVENLAQLRQDFPRLHVIKLEQNYRSTARILRAANSVIANNPKLFEKQLWSEFGLGEPIHVVQCKDDASEAGMVATRLLAHKFENRTRFADYAVLYRGNHQARLIEEALREHKIPYAISGGQSFFDRAEIKDVLAYLRLLVNPDDDPAFIRAVTTPKRGIGNVTLERLGSHAGERHVSLFAACREVGFAERVPAAQREGLAEFAGFVERMAWRAVREPAGALLQEMLAAIQYEHWLYDSEEPRPAETKWKNVQDLVAWITRKAEADGKNLIELAQTIALITLLEGREGEEEPDVVRLSTLHASKGLEYPHVFLIGCEEGILPHQESIDTGMVEEERRLMYVGITRAQRSLTISHCVKRKRAGEWVFADPSRFIAEIGEDDVRYHGKPGQAPQMTREEGKARLAGLKSMLAAKRQTPPADES</sequence>
<dbReference type="CDD" id="cd18807">
    <property type="entry name" value="SF1_C_UvrD"/>
    <property type="match status" value="1"/>
</dbReference>
<dbReference type="GO" id="GO:0003697">
    <property type="term" value="F:single-stranded DNA binding"/>
    <property type="evidence" value="ECO:0007669"/>
    <property type="project" value="UniProtKB-UniRule"/>
</dbReference>
<feature type="domain" description="UvrD-like helicase ATP-binding" evidence="13">
    <location>
        <begin position="4"/>
        <end position="280"/>
    </location>
</feature>
<reference evidence="16" key="1">
    <citation type="submission" date="2017-06" db="EMBL/GenBank/DDBJ databases">
        <title>Whole genome sequence of Laribacter hongkongensis LHGZ1.</title>
        <authorList>
            <person name="Chen D."/>
            <person name="Wu H."/>
            <person name="Chen J."/>
        </authorList>
    </citation>
    <scope>NUCLEOTIDE SEQUENCE [LARGE SCALE GENOMIC DNA]</scope>
    <source>
        <strain evidence="16">LHGZ1</strain>
    </source>
</reference>
<evidence type="ECO:0000256" key="3">
    <source>
        <dbReference type="ARBA" id="ARBA00022741"/>
    </source>
</evidence>
<name>A0A248LED5_9NEIS</name>
<evidence type="ECO:0000256" key="12">
    <source>
        <dbReference type="PROSITE-ProRule" id="PRU00560"/>
    </source>
</evidence>
<evidence type="ECO:0000256" key="11">
    <source>
        <dbReference type="HAMAP-Rule" id="MF_01920"/>
    </source>
</evidence>
<evidence type="ECO:0000256" key="4">
    <source>
        <dbReference type="ARBA" id="ARBA00022801"/>
    </source>
</evidence>
<dbReference type="InterPro" id="IPR027417">
    <property type="entry name" value="P-loop_NTPase"/>
</dbReference>
<dbReference type="EC" id="5.6.2.4" evidence="11"/>
<keyword evidence="6 11" id="KW-0067">ATP-binding</keyword>